<comment type="caution">
    <text evidence="1">The sequence shown here is derived from an EMBL/GenBank/DDBJ whole genome shotgun (WGS) entry which is preliminary data.</text>
</comment>
<proteinExistence type="predicted"/>
<gene>
    <name evidence="1" type="ORF">RPERSI_LOCUS10702</name>
</gene>
<organism evidence="1 2">
    <name type="scientific">Racocetra persica</name>
    <dbReference type="NCBI Taxonomy" id="160502"/>
    <lineage>
        <taxon>Eukaryota</taxon>
        <taxon>Fungi</taxon>
        <taxon>Fungi incertae sedis</taxon>
        <taxon>Mucoromycota</taxon>
        <taxon>Glomeromycotina</taxon>
        <taxon>Glomeromycetes</taxon>
        <taxon>Diversisporales</taxon>
        <taxon>Gigasporaceae</taxon>
        <taxon>Racocetra</taxon>
    </lineage>
</organism>
<evidence type="ECO:0000313" key="2">
    <source>
        <dbReference type="Proteomes" id="UP000789920"/>
    </source>
</evidence>
<dbReference type="EMBL" id="CAJVQC010021438">
    <property type="protein sequence ID" value="CAG8713350.1"/>
    <property type="molecule type" value="Genomic_DNA"/>
</dbReference>
<reference evidence="1" key="1">
    <citation type="submission" date="2021-06" db="EMBL/GenBank/DDBJ databases">
        <authorList>
            <person name="Kallberg Y."/>
            <person name="Tangrot J."/>
            <person name="Rosling A."/>
        </authorList>
    </citation>
    <scope>NUCLEOTIDE SEQUENCE</scope>
    <source>
        <strain evidence="1">MA461A</strain>
    </source>
</reference>
<keyword evidence="2" id="KW-1185">Reference proteome</keyword>
<sequence>QKVFSFLVVLGILVLAFAHSLHLLLRRTSEYSYNQPSFFDDANNPWNLVPTYQFISSNGTVGESTLIETPDDNMNWFTMFGTSVLAVYFMLTGIILYNNNHS</sequence>
<feature type="non-terminal residue" evidence="1">
    <location>
        <position position="1"/>
    </location>
</feature>
<protein>
    <submittedName>
        <fullName evidence="1">26985_t:CDS:1</fullName>
    </submittedName>
</protein>
<accession>A0ACA9PMK8</accession>
<dbReference type="Proteomes" id="UP000789920">
    <property type="component" value="Unassembled WGS sequence"/>
</dbReference>
<name>A0ACA9PMK8_9GLOM</name>
<evidence type="ECO:0000313" key="1">
    <source>
        <dbReference type="EMBL" id="CAG8713350.1"/>
    </source>
</evidence>